<protein>
    <submittedName>
        <fullName evidence="1">Leucine rich repeat variant</fullName>
    </submittedName>
</protein>
<gene>
    <name evidence="1" type="ORF">RS83_00094</name>
</gene>
<evidence type="ECO:0000313" key="1">
    <source>
        <dbReference type="EMBL" id="KJL33627.1"/>
    </source>
</evidence>
<dbReference type="PATRIC" id="fig|82380.11.peg.96"/>
<dbReference type="SUPFAM" id="SSF48371">
    <property type="entry name" value="ARM repeat"/>
    <property type="match status" value="1"/>
</dbReference>
<sequence>MSTRKTPEQIADEERRYELARAARTPEEFEAFVFDPNQAIRAAAAHNPAADAASLSQFAHDRFWGVRIEVAKHPNTTRGVLLELLEPDPRKRGVVHHEAMERLISEGVSFDDDGRPIS</sequence>
<dbReference type="Gene3D" id="1.25.10.10">
    <property type="entry name" value="Leucine-rich Repeat Variant"/>
    <property type="match status" value="1"/>
</dbReference>
<dbReference type="InterPro" id="IPR016024">
    <property type="entry name" value="ARM-type_fold"/>
</dbReference>
<accession>A0A0F0LK85</accession>
<dbReference type="Proteomes" id="UP000033640">
    <property type="component" value="Unassembled WGS sequence"/>
</dbReference>
<evidence type="ECO:0000313" key="2">
    <source>
        <dbReference type="Proteomes" id="UP000033640"/>
    </source>
</evidence>
<dbReference type="EMBL" id="JYIW01000009">
    <property type="protein sequence ID" value="KJL33627.1"/>
    <property type="molecule type" value="Genomic_DNA"/>
</dbReference>
<dbReference type="InterPro" id="IPR011989">
    <property type="entry name" value="ARM-like"/>
</dbReference>
<proteinExistence type="predicted"/>
<dbReference type="AlphaFoldDB" id="A0A0F0LK85"/>
<dbReference type="OrthoDB" id="8857165at2"/>
<dbReference type="RefSeq" id="WP_045277537.1">
    <property type="nucleotide sequence ID" value="NZ_CAKKLT010000050.1"/>
</dbReference>
<reference evidence="1 2" key="1">
    <citation type="submission" date="2015-02" db="EMBL/GenBank/DDBJ databases">
        <title>Draft genome sequences of ten Microbacterium spp. with emphasis on heavy metal contaminated environments.</title>
        <authorList>
            <person name="Corretto E."/>
        </authorList>
    </citation>
    <scope>NUCLEOTIDE SEQUENCE [LARGE SCALE GENOMIC DNA]</scope>
    <source>
        <strain evidence="1 2">BEL4b</strain>
    </source>
</reference>
<comment type="caution">
    <text evidence="1">The sequence shown here is derived from an EMBL/GenBank/DDBJ whole genome shotgun (WGS) entry which is preliminary data.</text>
</comment>
<name>A0A0F0LK85_9MICO</name>
<organism evidence="1 2">
    <name type="scientific">Microbacterium oxydans</name>
    <dbReference type="NCBI Taxonomy" id="82380"/>
    <lineage>
        <taxon>Bacteria</taxon>
        <taxon>Bacillati</taxon>
        <taxon>Actinomycetota</taxon>
        <taxon>Actinomycetes</taxon>
        <taxon>Micrococcales</taxon>
        <taxon>Microbacteriaceae</taxon>
        <taxon>Microbacterium</taxon>
    </lineage>
</organism>